<keyword evidence="4" id="KW-0109">Calcium transport</keyword>
<dbReference type="PANTHER" id="PTHR13462">
    <property type="entry name" value="CALCIUM UNIPORTER PROTEIN, MITOCHONDRIAL"/>
    <property type="match status" value="1"/>
</dbReference>
<evidence type="ECO:0000256" key="7">
    <source>
        <dbReference type="ARBA" id="ARBA00022989"/>
    </source>
</evidence>
<keyword evidence="6" id="KW-0106">Calcium</keyword>
<dbReference type="Pfam" id="PF04678">
    <property type="entry name" value="MCU"/>
    <property type="match status" value="1"/>
</dbReference>
<evidence type="ECO:0000256" key="9">
    <source>
        <dbReference type="ARBA" id="ARBA00023136"/>
    </source>
</evidence>
<dbReference type="VEuPathDB" id="TriTrypDB:TM35_000052600"/>
<comment type="subcellular location">
    <subcellularLocation>
        <location evidence="1">Membrane</location>
        <topology evidence="1">Multi-pass membrane protein</topology>
    </subcellularLocation>
</comment>
<dbReference type="GO" id="GO:0051560">
    <property type="term" value="P:mitochondrial calcium ion homeostasis"/>
    <property type="evidence" value="ECO:0007669"/>
    <property type="project" value="InterPro"/>
</dbReference>
<feature type="transmembrane region" description="Helical" evidence="10">
    <location>
        <begin position="234"/>
        <end position="251"/>
    </location>
</feature>
<evidence type="ECO:0000313" key="13">
    <source>
        <dbReference type="Proteomes" id="UP000192257"/>
    </source>
</evidence>
<evidence type="ECO:0000256" key="10">
    <source>
        <dbReference type="SAM" id="Phobius"/>
    </source>
</evidence>
<dbReference type="PANTHER" id="PTHR13462:SF54">
    <property type="entry name" value="CALCIUM UNIPORTER PROTEIN"/>
    <property type="match status" value="1"/>
</dbReference>
<comment type="caution">
    <text evidence="12">The sequence shown here is derived from an EMBL/GenBank/DDBJ whole genome shotgun (WGS) entry which is preliminary data.</text>
</comment>
<dbReference type="GO" id="GO:0015292">
    <property type="term" value="F:uniporter activity"/>
    <property type="evidence" value="ECO:0007669"/>
    <property type="project" value="TreeGrafter"/>
</dbReference>
<keyword evidence="9 10" id="KW-0472">Membrane</keyword>
<keyword evidence="5 10" id="KW-0812">Transmembrane</keyword>
<evidence type="ECO:0000313" key="12">
    <source>
        <dbReference type="EMBL" id="ORC91664.1"/>
    </source>
</evidence>
<evidence type="ECO:0000256" key="5">
    <source>
        <dbReference type="ARBA" id="ARBA00022692"/>
    </source>
</evidence>
<proteinExistence type="inferred from homology"/>
<keyword evidence="7 10" id="KW-1133">Transmembrane helix</keyword>
<dbReference type="Proteomes" id="UP000192257">
    <property type="component" value="Unassembled WGS sequence"/>
</dbReference>
<dbReference type="EMBL" id="NBCO01000005">
    <property type="protein sequence ID" value="ORC91664.1"/>
    <property type="molecule type" value="Genomic_DNA"/>
</dbReference>
<keyword evidence="8" id="KW-0406">Ion transport</keyword>
<dbReference type="RefSeq" id="XP_028885730.1">
    <property type="nucleotide sequence ID" value="XM_029022915.1"/>
</dbReference>
<dbReference type="STRING" id="67003.A0A1X0P3Z9"/>
<feature type="domain" description="Calcium uniporter protein C-terminal" evidence="11">
    <location>
        <begin position="118"/>
        <end position="285"/>
    </location>
</feature>
<dbReference type="InterPro" id="IPR006769">
    <property type="entry name" value="MCU_C"/>
</dbReference>
<keyword evidence="3" id="KW-0813">Transport</keyword>
<reference evidence="12 13" key="1">
    <citation type="submission" date="2017-03" db="EMBL/GenBank/DDBJ databases">
        <title>An alternative strategy for trypanosome survival in the mammalian bloodstream revealed through genome and transcriptome analysis of the ubiquitous bovine parasite Trypanosoma (Megatrypanum) theileri.</title>
        <authorList>
            <person name="Kelly S."/>
            <person name="Ivens A."/>
            <person name="Mott A."/>
            <person name="O'Neill E."/>
            <person name="Emms D."/>
            <person name="Macleod O."/>
            <person name="Voorheis P."/>
            <person name="Matthews J."/>
            <person name="Matthews K."/>
            <person name="Carrington M."/>
        </authorList>
    </citation>
    <scope>NUCLEOTIDE SEQUENCE [LARGE SCALE GENOMIC DNA]</scope>
    <source>
        <strain evidence="12">Edinburgh</strain>
    </source>
</reference>
<evidence type="ECO:0000256" key="2">
    <source>
        <dbReference type="ARBA" id="ARBA00005653"/>
    </source>
</evidence>
<dbReference type="OrthoDB" id="278338at2759"/>
<evidence type="ECO:0000256" key="8">
    <source>
        <dbReference type="ARBA" id="ARBA00023065"/>
    </source>
</evidence>
<evidence type="ECO:0000256" key="6">
    <source>
        <dbReference type="ARBA" id="ARBA00022837"/>
    </source>
</evidence>
<evidence type="ECO:0000256" key="4">
    <source>
        <dbReference type="ARBA" id="ARBA00022568"/>
    </source>
</evidence>
<gene>
    <name evidence="12" type="ORF">TM35_000052600</name>
</gene>
<dbReference type="GO" id="GO:1990246">
    <property type="term" value="C:uniplex complex"/>
    <property type="evidence" value="ECO:0007669"/>
    <property type="project" value="TreeGrafter"/>
</dbReference>
<sequence length="308" mass="34646">MLIAAPRLIAGSALTRNYFRLQRGVLLSSSPIVCASRWSSGVAGGDEKKTSQSSPILTAAEFSSIAPMVLLRQALKHHTMMNDAPNVTVTDDVKSSRDVISRAVFDYYCSESHVSNSSEALRLLEEAGVIVSISDGKAIHLRPAQLLEMQESLTEKGGISNVSLDFFLEEANTRLLAAEAEKAKMEVELEPALKRAVHWRRLVWGGALCFAGMQLAIISRLTYFDLDWDIMEPISYFIGTATTIVFFLYFIRHGHSLTCSDYDRTMLPAKVKKYVSKDFDWKKYEVVCRKVEAERQMVNSIRNWVREH</sequence>
<dbReference type="AlphaFoldDB" id="A0A1X0P3Z9"/>
<organism evidence="12 13">
    <name type="scientific">Trypanosoma theileri</name>
    <dbReference type="NCBI Taxonomy" id="67003"/>
    <lineage>
        <taxon>Eukaryota</taxon>
        <taxon>Discoba</taxon>
        <taxon>Euglenozoa</taxon>
        <taxon>Kinetoplastea</taxon>
        <taxon>Metakinetoplastina</taxon>
        <taxon>Trypanosomatida</taxon>
        <taxon>Trypanosomatidae</taxon>
        <taxon>Trypanosoma</taxon>
    </lineage>
</organism>
<accession>A0A1X0P3Z9</accession>
<dbReference type="GO" id="GO:0005262">
    <property type="term" value="F:calcium channel activity"/>
    <property type="evidence" value="ECO:0007669"/>
    <property type="project" value="TreeGrafter"/>
</dbReference>
<keyword evidence="13" id="KW-1185">Reference proteome</keyword>
<dbReference type="GeneID" id="39982695"/>
<comment type="similarity">
    <text evidence="2">Belongs to the MCU (TC 1.A.77) family.</text>
</comment>
<evidence type="ECO:0000259" key="11">
    <source>
        <dbReference type="Pfam" id="PF04678"/>
    </source>
</evidence>
<dbReference type="InterPro" id="IPR039055">
    <property type="entry name" value="MCU_fam"/>
</dbReference>
<name>A0A1X0P3Z9_9TRYP</name>
<evidence type="ECO:0000256" key="3">
    <source>
        <dbReference type="ARBA" id="ARBA00022448"/>
    </source>
</evidence>
<evidence type="ECO:0000256" key="1">
    <source>
        <dbReference type="ARBA" id="ARBA00004141"/>
    </source>
</evidence>
<dbReference type="GO" id="GO:0036444">
    <property type="term" value="P:calcium import into the mitochondrion"/>
    <property type="evidence" value="ECO:0007669"/>
    <property type="project" value="TreeGrafter"/>
</dbReference>
<protein>
    <submittedName>
        <fullName evidence="12">Putative calcium uniporter protein, mitochondrial</fullName>
    </submittedName>
</protein>
<feature type="transmembrane region" description="Helical" evidence="10">
    <location>
        <begin position="202"/>
        <end position="222"/>
    </location>
</feature>